<dbReference type="Pfam" id="PF08264">
    <property type="entry name" value="Anticodon_1"/>
    <property type="match status" value="1"/>
</dbReference>
<accession>A0A0G1W096</accession>
<dbReference type="PRINTS" id="PR00986">
    <property type="entry name" value="TRNASYNTHVAL"/>
</dbReference>
<evidence type="ECO:0000256" key="7">
    <source>
        <dbReference type="ARBA" id="ARBA00029936"/>
    </source>
</evidence>
<keyword evidence="4" id="KW-0067">ATP-binding</keyword>
<dbReference type="Gene3D" id="3.40.50.620">
    <property type="entry name" value="HUPs"/>
    <property type="match status" value="1"/>
</dbReference>
<keyword evidence="6" id="KW-0030">Aminoacyl-tRNA synthetase</keyword>
<evidence type="ECO:0000256" key="2">
    <source>
        <dbReference type="ARBA" id="ARBA00022598"/>
    </source>
</evidence>
<evidence type="ECO:0000256" key="3">
    <source>
        <dbReference type="ARBA" id="ARBA00022741"/>
    </source>
</evidence>
<proteinExistence type="predicted"/>
<dbReference type="CDD" id="cd07962">
    <property type="entry name" value="Anticodon_Ia_Val"/>
    <property type="match status" value="1"/>
</dbReference>
<evidence type="ECO:0000256" key="5">
    <source>
        <dbReference type="ARBA" id="ARBA00022917"/>
    </source>
</evidence>
<dbReference type="EMBL" id="LCOT01000013">
    <property type="protein sequence ID" value="KKU83803.1"/>
    <property type="molecule type" value="Genomic_DNA"/>
</dbReference>
<evidence type="ECO:0000313" key="11">
    <source>
        <dbReference type="EMBL" id="KKU83803.1"/>
    </source>
</evidence>
<dbReference type="InterPro" id="IPR002303">
    <property type="entry name" value="Valyl-tRNA_ligase"/>
</dbReference>
<dbReference type="PANTHER" id="PTHR11946:SF93">
    <property type="entry name" value="VALINE--TRNA LIGASE, CHLOROPLASTIC_MITOCHONDRIAL 2"/>
    <property type="match status" value="1"/>
</dbReference>
<dbReference type="Gene3D" id="1.10.730.10">
    <property type="entry name" value="Isoleucyl-tRNA Synthetase, Domain 1"/>
    <property type="match status" value="1"/>
</dbReference>
<evidence type="ECO:0000256" key="4">
    <source>
        <dbReference type="ARBA" id="ARBA00022840"/>
    </source>
</evidence>
<dbReference type="InterPro" id="IPR014729">
    <property type="entry name" value="Rossmann-like_a/b/a_fold"/>
</dbReference>
<evidence type="ECO:0000259" key="9">
    <source>
        <dbReference type="Pfam" id="PF00133"/>
    </source>
</evidence>
<dbReference type="InterPro" id="IPR002300">
    <property type="entry name" value="aa-tRNA-synth_Ia"/>
</dbReference>
<feature type="domain" description="Methionyl/Valyl/Leucyl/Isoleucyl-tRNA synthetase anticodon-binding" evidence="10">
    <location>
        <begin position="192"/>
        <end position="284"/>
    </location>
</feature>
<dbReference type="GO" id="GO:0005829">
    <property type="term" value="C:cytosol"/>
    <property type="evidence" value="ECO:0007669"/>
    <property type="project" value="TreeGrafter"/>
</dbReference>
<dbReference type="GO" id="GO:0005524">
    <property type="term" value="F:ATP binding"/>
    <property type="evidence" value="ECO:0007669"/>
    <property type="project" value="UniProtKB-KW"/>
</dbReference>
<dbReference type="SUPFAM" id="SSF52374">
    <property type="entry name" value="Nucleotidylyl transferase"/>
    <property type="match status" value="1"/>
</dbReference>
<evidence type="ECO:0000256" key="6">
    <source>
        <dbReference type="ARBA" id="ARBA00023146"/>
    </source>
</evidence>
<reference evidence="11 12" key="1">
    <citation type="journal article" date="2015" name="Nature">
        <title>rRNA introns, odd ribosomes, and small enigmatic genomes across a large radiation of phyla.</title>
        <authorList>
            <person name="Brown C.T."/>
            <person name="Hug L.A."/>
            <person name="Thomas B.C."/>
            <person name="Sharon I."/>
            <person name="Castelle C.J."/>
            <person name="Singh A."/>
            <person name="Wilkins M.J."/>
            <person name="Williams K.H."/>
            <person name="Banfield J.F."/>
        </authorList>
    </citation>
    <scope>NUCLEOTIDE SEQUENCE [LARGE SCALE GENOMIC DNA]</scope>
</reference>
<dbReference type="InterPro" id="IPR033705">
    <property type="entry name" value="Anticodon_Ia_Val"/>
</dbReference>
<comment type="catalytic activity">
    <reaction evidence="8">
        <text>tRNA(Val) + L-valine + ATP = L-valyl-tRNA(Val) + AMP + diphosphate</text>
        <dbReference type="Rhea" id="RHEA:10704"/>
        <dbReference type="Rhea" id="RHEA-COMP:9672"/>
        <dbReference type="Rhea" id="RHEA-COMP:9708"/>
        <dbReference type="ChEBI" id="CHEBI:30616"/>
        <dbReference type="ChEBI" id="CHEBI:33019"/>
        <dbReference type="ChEBI" id="CHEBI:57762"/>
        <dbReference type="ChEBI" id="CHEBI:78442"/>
        <dbReference type="ChEBI" id="CHEBI:78537"/>
        <dbReference type="ChEBI" id="CHEBI:456215"/>
        <dbReference type="EC" id="6.1.1.9"/>
    </reaction>
</comment>
<dbReference type="SUPFAM" id="SSF47323">
    <property type="entry name" value="Anticodon-binding domain of a subclass of class I aminoacyl-tRNA synthetases"/>
    <property type="match status" value="1"/>
</dbReference>
<evidence type="ECO:0000259" key="10">
    <source>
        <dbReference type="Pfam" id="PF08264"/>
    </source>
</evidence>
<dbReference type="PANTHER" id="PTHR11946">
    <property type="entry name" value="VALYL-TRNA SYNTHETASES"/>
    <property type="match status" value="1"/>
</dbReference>
<dbReference type="GO" id="GO:0004832">
    <property type="term" value="F:valine-tRNA ligase activity"/>
    <property type="evidence" value="ECO:0007669"/>
    <property type="project" value="UniProtKB-EC"/>
</dbReference>
<organism evidence="11 12">
    <name type="scientific">Candidatus Amesbacteria bacterium GW2011_GWC2_47_8</name>
    <dbReference type="NCBI Taxonomy" id="1618367"/>
    <lineage>
        <taxon>Bacteria</taxon>
        <taxon>Candidatus Amesiibacteriota</taxon>
    </lineage>
</organism>
<evidence type="ECO:0000313" key="12">
    <source>
        <dbReference type="Proteomes" id="UP000034265"/>
    </source>
</evidence>
<feature type="non-terminal residue" evidence="11">
    <location>
        <position position="1"/>
    </location>
</feature>
<feature type="domain" description="Aminoacyl-tRNA synthetase class Ia" evidence="9">
    <location>
        <begin position="40"/>
        <end position="157"/>
    </location>
</feature>
<gene>
    <name evidence="11" type="ORF">UY11_C0013G0001</name>
</gene>
<dbReference type="GO" id="GO:0006438">
    <property type="term" value="P:valyl-tRNA aminoacylation"/>
    <property type="evidence" value="ECO:0007669"/>
    <property type="project" value="InterPro"/>
</dbReference>
<feature type="domain" description="Aminoacyl-tRNA synthetase class Ia" evidence="9">
    <location>
        <begin position="1"/>
        <end position="37"/>
    </location>
</feature>
<evidence type="ECO:0000256" key="8">
    <source>
        <dbReference type="ARBA" id="ARBA00047552"/>
    </source>
</evidence>
<dbReference type="InterPro" id="IPR013155">
    <property type="entry name" value="M/V/L/I-tRNA-synth_anticd-bd"/>
</dbReference>
<keyword evidence="5" id="KW-0648">Protein biosynthesis</keyword>
<comment type="caution">
    <text evidence="11">The sequence shown here is derived from an EMBL/GenBank/DDBJ whole genome shotgun (WGS) entry which is preliminary data.</text>
</comment>
<dbReference type="FunFam" id="1.10.730.10:FF:000002">
    <property type="entry name" value="Leucine--tRNA ligase"/>
    <property type="match status" value="1"/>
</dbReference>
<dbReference type="InterPro" id="IPR009080">
    <property type="entry name" value="tRNAsynth_Ia_anticodon-bd"/>
</dbReference>
<evidence type="ECO:0000256" key="1">
    <source>
        <dbReference type="ARBA" id="ARBA00013169"/>
    </source>
</evidence>
<dbReference type="PATRIC" id="fig|1618367.3.peg.337"/>
<protein>
    <recommendedName>
        <fullName evidence="1">valine--tRNA ligase</fullName>
        <ecNumber evidence="1">6.1.1.9</ecNumber>
    </recommendedName>
    <alternativeName>
        <fullName evidence="7">Valyl-tRNA synthetase</fullName>
    </alternativeName>
</protein>
<dbReference type="EC" id="6.1.1.9" evidence="1"/>
<keyword evidence="2 11" id="KW-0436">Ligase</keyword>
<dbReference type="AlphaFoldDB" id="A0A0G1W096"/>
<name>A0A0G1W096_9BACT</name>
<keyword evidence="3" id="KW-0547">Nucleotide-binding</keyword>
<sequence length="285" mass="33038">KTKFPAKRYEKIYMHWLNNLRDWNISRQIVWGIKIPIEGEKDTFDTWFSSGQWPFVTLMTGQPGDFEKFYPTTVMNTAYDILPFWVMRMMMLGLYVTGKVPFETVLIHGLMRDKEGQKISKSKGNVIDPIVMTDKYGADALRMALVWGANVDNDISLSEDNVKGMRNLANKIWNAGRFVESAKLNAQPSAHKIENELKKIIKEATDHLDKFKLNLAAELIYDKFWHWYCDEVIEMAKAGKISQEDLKQGLKVFLKLLHPFMPFVTEAVWRELGFPGQLIGQAWPR</sequence>
<dbReference type="Pfam" id="PF00133">
    <property type="entry name" value="tRNA-synt_1"/>
    <property type="match status" value="2"/>
</dbReference>
<dbReference type="Proteomes" id="UP000034265">
    <property type="component" value="Unassembled WGS sequence"/>
</dbReference>